<dbReference type="RefSeq" id="WP_339375388.1">
    <property type="nucleotide sequence ID" value="NZ_CAWNJE010000030.1"/>
</dbReference>
<dbReference type="NCBIfam" id="TIGR01683">
    <property type="entry name" value="thiS"/>
    <property type="match status" value="1"/>
</dbReference>
<name>A0A2A5T7J7_9GAMM</name>
<comment type="caution">
    <text evidence="1">The sequence shown here is derived from an EMBL/GenBank/DDBJ whole genome shotgun (WGS) entry which is preliminary data.</text>
</comment>
<dbReference type="InterPro" id="IPR012675">
    <property type="entry name" value="Beta-grasp_dom_sf"/>
</dbReference>
<keyword evidence="2" id="KW-1185">Reference proteome</keyword>
<accession>A0A2A5T7J7</accession>
<dbReference type="Pfam" id="PF02597">
    <property type="entry name" value="ThiS"/>
    <property type="match status" value="1"/>
</dbReference>
<dbReference type="InterPro" id="IPR016155">
    <property type="entry name" value="Mopterin_synth/thiamin_S_b"/>
</dbReference>
<gene>
    <name evidence="1" type="ORF">BTN49_0203</name>
</gene>
<evidence type="ECO:0000313" key="2">
    <source>
        <dbReference type="Proteomes" id="UP000219020"/>
    </source>
</evidence>
<dbReference type="AlphaFoldDB" id="A0A2A5T7J7"/>
<dbReference type="SUPFAM" id="SSF54285">
    <property type="entry name" value="MoaD/ThiS"/>
    <property type="match status" value="1"/>
</dbReference>
<organism evidence="1 2">
    <name type="scientific">Candidatus Enterovibrio escicola</name>
    <dbReference type="NCBI Taxonomy" id="1927127"/>
    <lineage>
        <taxon>Bacteria</taxon>
        <taxon>Pseudomonadati</taxon>
        <taxon>Pseudomonadota</taxon>
        <taxon>Gammaproteobacteria</taxon>
        <taxon>Vibrionales</taxon>
        <taxon>Vibrionaceae</taxon>
        <taxon>Enterovibrio</taxon>
    </lineage>
</organism>
<evidence type="ECO:0008006" key="3">
    <source>
        <dbReference type="Google" id="ProtNLM"/>
    </source>
</evidence>
<proteinExistence type="predicted"/>
<dbReference type="CDD" id="cd00565">
    <property type="entry name" value="Ubl_ThiS"/>
    <property type="match status" value="1"/>
</dbReference>
<dbReference type="Gene3D" id="3.10.20.30">
    <property type="match status" value="1"/>
</dbReference>
<dbReference type="InterPro" id="IPR003749">
    <property type="entry name" value="ThiS/MoaD-like"/>
</dbReference>
<dbReference type="EMBL" id="NBYY01000004">
    <property type="protein sequence ID" value="PCS24098.1"/>
    <property type="molecule type" value="Genomic_DNA"/>
</dbReference>
<dbReference type="Proteomes" id="UP000219020">
    <property type="component" value="Unassembled WGS sequence"/>
</dbReference>
<dbReference type="InterPro" id="IPR010035">
    <property type="entry name" value="Thi_S"/>
</dbReference>
<protein>
    <recommendedName>
        <fullName evidence="3">Sulfur carrier protein ThiS</fullName>
    </recommendedName>
</protein>
<reference evidence="2" key="1">
    <citation type="submission" date="2017-04" db="EMBL/GenBank/DDBJ databases">
        <title>Genome evolution of the luminous symbionts of deep sea anglerfish.</title>
        <authorList>
            <person name="Hendry T.A."/>
        </authorList>
    </citation>
    <scope>NUCLEOTIDE SEQUENCE [LARGE SCALE GENOMIC DNA]</scope>
</reference>
<sequence length="53" mass="5557">MASDLLALVGELTLSNQAIAIAISGEIIPRKQWKYTLLSDGIKVAVFQAIAGG</sequence>
<evidence type="ECO:0000313" key="1">
    <source>
        <dbReference type="EMBL" id="PCS24098.1"/>
    </source>
</evidence>